<evidence type="ECO:0000313" key="1">
    <source>
        <dbReference type="EMBL" id="VVC38865.1"/>
    </source>
</evidence>
<proteinExistence type="predicted"/>
<dbReference type="OrthoDB" id="409048at2759"/>
<protein>
    <submittedName>
        <fullName evidence="1">Uncharacterized protein</fullName>
    </submittedName>
</protein>
<accession>A0A5E4N2M6</accession>
<reference evidence="1 2" key="1">
    <citation type="submission" date="2019-08" db="EMBL/GenBank/DDBJ databases">
        <authorList>
            <person name="Alioto T."/>
            <person name="Alioto T."/>
            <person name="Gomez Garrido J."/>
        </authorList>
    </citation>
    <scope>NUCLEOTIDE SEQUENCE [LARGE SCALE GENOMIC DNA]</scope>
</reference>
<dbReference type="AlphaFoldDB" id="A0A5E4N2M6"/>
<sequence>MVCIITGCLKPTSVDKLYPLAVIVPSHICRQIASDIERMKQIPDVRHPMYDTQIECFQLKSRKSFIKCMKKLEENPQILKLWEVKSRQVVEEKLPPGQDNKWTIWRTLNRLHTEVGWSKENLKKWGISDGKEDTSCVCREAQTMWHLLNCNGCPVKYEVTDLQAANSKAIKLTEF</sequence>
<keyword evidence="2" id="KW-1185">Reference proteome</keyword>
<name>A0A5E4N2M6_9HEMI</name>
<gene>
    <name evidence="1" type="ORF">CINCED_3A000917</name>
</gene>
<dbReference type="EMBL" id="CABPRJ010001511">
    <property type="protein sequence ID" value="VVC38865.1"/>
    <property type="molecule type" value="Genomic_DNA"/>
</dbReference>
<organism evidence="1 2">
    <name type="scientific">Cinara cedri</name>
    <dbReference type="NCBI Taxonomy" id="506608"/>
    <lineage>
        <taxon>Eukaryota</taxon>
        <taxon>Metazoa</taxon>
        <taxon>Ecdysozoa</taxon>
        <taxon>Arthropoda</taxon>
        <taxon>Hexapoda</taxon>
        <taxon>Insecta</taxon>
        <taxon>Pterygota</taxon>
        <taxon>Neoptera</taxon>
        <taxon>Paraneoptera</taxon>
        <taxon>Hemiptera</taxon>
        <taxon>Sternorrhyncha</taxon>
        <taxon>Aphidomorpha</taxon>
        <taxon>Aphidoidea</taxon>
        <taxon>Aphididae</taxon>
        <taxon>Lachninae</taxon>
        <taxon>Cinara</taxon>
    </lineage>
</organism>
<dbReference type="Proteomes" id="UP000325440">
    <property type="component" value="Unassembled WGS sequence"/>
</dbReference>
<evidence type="ECO:0000313" key="2">
    <source>
        <dbReference type="Proteomes" id="UP000325440"/>
    </source>
</evidence>